<dbReference type="PROSITE" id="PS51750">
    <property type="entry name" value="BRO_N"/>
    <property type="match status" value="1"/>
</dbReference>
<reference evidence="2 3" key="1">
    <citation type="submission" date="2015-04" db="EMBL/GenBank/DDBJ databases">
        <title>Diachasmimorpha longicaudata entomopoxvirus genome.</title>
        <authorList>
            <person name="Coffman K.A."/>
            <person name="Burke G.R."/>
        </authorList>
    </citation>
    <scope>NUCLEOTIDE SEQUENCE [LARGE SCALE GENOMIC DNA]</scope>
</reference>
<sequence>MGLSQQIFTLNNQNYPVYTFVDNKDRLWFKGNDIGNILAYKRPRSAILKHVLEKNKICWRDLMALNESDKSDDASVQIPFHPRTTFITTIGLGELLCHSKQTEAISLFRGFINRLSLINSNILDDTITWAKENPIEPVDKSGYVYVASSDMYKEDNVYKIGCAKNPPTRLTSLNNGHRSVDRLEFIKTFKFESDYKTAEYREGKSEFFKVDDVETITNAIKNVSL</sequence>
<gene>
    <name evidence="2" type="ORF">DLEV_100</name>
</gene>
<evidence type="ECO:0000259" key="1">
    <source>
        <dbReference type="PROSITE" id="PS51750"/>
    </source>
</evidence>
<dbReference type="EMBL" id="KR095315">
    <property type="protein sequence ID" value="AKS26391.1"/>
    <property type="molecule type" value="Genomic_DNA"/>
</dbReference>
<dbReference type="InterPro" id="IPR018306">
    <property type="entry name" value="Phage_T5_Orf172_DNA-bd"/>
</dbReference>
<accession>A0A7R5WK42</accession>
<feature type="domain" description="Bro-N" evidence="1">
    <location>
        <begin position="1"/>
        <end position="126"/>
    </location>
</feature>
<dbReference type="InterPro" id="IPR003497">
    <property type="entry name" value="BRO_N_domain"/>
</dbReference>
<dbReference type="Pfam" id="PF10544">
    <property type="entry name" value="T5orf172"/>
    <property type="match status" value="1"/>
</dbReference>
<proteinExistence type="predicted"/>
<evidence type="ECO:0000313" key="2">
    <source>
        <dbReference type="EMBL" id="AKS26391.1"/>
    </source>
</evidence>
<dbReference type="Pfam" id="PF02498">
    <property type="entry name" value="Bro-N"/>
    <property type="match status" value="1"/>
</dbReference>
<evidence type="ECO:0000313" key="3">
    <source>
        <dbReference type="Proteomes" id="UP000593702"/>
    </source>
</evidence>
<dbReference type="Proteomes" id="UP000593702">
    <property type="component" value="Segment"/>
</dbReference>
<keyword evidence="3" id="KW-1185">Reference proteome</keyword>
<organism evidence="2 3">
    <name type="scientific">Diachasmimorpha longicaudata entomopoxvirus</name>
    <dbReference type="NCBI Taxonomy" id="109981"/>
    <lineage>
        <taxon>Viruses</taxon>
        <taxon>Varidnaviria</taxon>
        <taxon>Bamfordvirae</taxon>
        <taxon>Nucleocytoviricota</taxon>
        <taxon>Pokkesviricetes</taxon>
        <taxon>Chitovirales</taxon>
        <taxon>Poxviridae</taxon>
        <taxon>Entomopoxvirinae</taxon>
        <taxon>Epsilonentomopoxvirus</taxon>
        <taxon>Epsilonentomopoxvirus dlongicaudata</taxon>
        <taxon>Diachasmimorpha entomopoxvirus</taxon>
    </lineage>
</organism>
<protein>
    <submittedName>
        <fullName evidence="2">Putative Bro-N domain-containing protein 9</fullName>
    </submittedName>
</protein>
<name>A0A7R5WK42_9POXV</name>